<dbReference type="InterPro" id="IPR013947">
    <property type="entry name" value="Mediator_Med14"/>
</dbReference>
<feature type="compositionally biased region" description="Acidic residues" evidence="1">
    <location>
        <begin position="169"/>
        <end position="178"/>
    </location>
</feature>
<accession>A0ABD3SBJ6</accession>
<feature type="compositionally biased region" description="Gly residues" evidence="1">
    <location>
        <begin position="92"/>
        <end position="108"/>
    </location>
</feature>
<feature type="region of interest" description="Disordered" evidence="1">
    <location>
        <begin position="49"/>
        <end position="111"/>
    </location>
</feature>
<feature type="compositionally biased region" description="Polar residues" evidence="1">
    <location>
        <begin position="417"/>
        <end position="429"/>
    </location>
</feature>
<evidence type="ECO:0000313" key="2">
    <source>
        <dbReference type="EMBL" id="KAL3821806.1"/>
    </source>
</evidence>
<feature type="region of interest" description="Disordered" evidence="1">
    <location>
        <begin position="404"/>
        <end position="431"/>
    </location>
</feature>
<dbReference type="PANTHER" id="PTHR12809">
    <property type="entry name" value="MEDIATOR COMPLEX SUBUNIT"/>
    <property type="match status" value="1"/>
</dbReference>
<organism evidence="2 3">
    <name type="scientific">Cyclostephanos tholiformis</name>
    <dbReference type="NCBI Taxonomy" id="382380"/>
    <lineage>
        <taxon>Eukaryota</taxon>
        <taxon>Sar</taxon>
        <taxon>Stramenopiles</taxon>
        <taxon>Ochrophyta</taxon>
        <taxon>Bacillariophyta</taxon>
        <taxon>Coscinodiscophyceae</taxon>
        <taxon>Thalassiosirophycidae</taxon>
        <taxon>Stephanodiscales</taxon>
        <taxon>Stephanodiscaceae</taxon>
        <taxon>Cyclostephanos</taxon>
    </lineage>
</organism>
<dbReference type="PANTHER" id="PTHR12809:SF2">
    <property type="entry name" value="MEDIATOR OF RNA POLYMERASE II TRANSCRIPTION SUBUNIT 14"/>
    <property type="match status" value="1"/>
</dbReference>
<sequence length="864" mass="92266">MPASSDALHIARVEMTSQDEAQDALYFHHDGLWKARAHHHDVYGALCVLSTPGPTDGPPRPPPSGDDDDDDDDVTMRDDDDDDDDDDARVEAGGGGGMGGGGGGGGGWKLVLGEVGEASSNDDTGHGNGRVWDKLPWRVVLEDGGGSVRLTYGAPRELSTAEALRDALVDDDDDDDEHEHDRTRPSRRATARRQYPMEARLSVLSEEESAPWKLLSVRVRCMPKTGESDHRLVMNRKQMFDLHRICERAMIVEEAVCRKAIEGGGTKGGKVTKNDVVVDDDIASCHDGEGPKPIVPRPLLRLFEVTHAFALSLQMELLSSQAEALRLGAWGGPAIAGPVGGIQQQPSSECIAVSPAYFYDKGDPVGGGSSFKTSGDNRAPDPIAVMAVHFWSCDNSYGSPRVGDLSPSDGFRKGEAPSSTMPSGVSSANYLPMTDRRGDRRLSLCIRALPTVGLIVSLSGGSDVAAEAGMRDGEASASGHHMQRNIDKLLSSIQNPFELSMSDALLAATVLCADRRCRAMVAALNNGGRTNELPSCIYLEVECGTISVAAIISYPIPSTTLSTEAAGSYTVLFRLACDSRTGRFVPVFPRSASLLRLLACNDPSSSDIQSLRSSAIDAISANARGGNGAKRSDITSRNSTGRVVRDCFDALARSMDTLGRKCGVGGEWNDLDAQSASLRDKSVNQTCRDVRVSLMTCCGVATAFGVAAIALKIACGVDPVADMAGGPISDESNSGLILVPPLSVPLRQRIVENLVKEGDGESKRVSRLQGEMFAVSAKISNEAIEMVCFDVLTVSESASSVPTRLEYAQVFPQKAEVPISFDAFSMPPPKKPRITKASDETSKCHHMLQEAEHASLWLDSLLRQ</sequence>
<evidence type="ECO:0008006" key="4">
    <source>
        <dbReference type="Google" id="ProtNLM"/>
    </source>
</evidence>
<feature type="region of interest" description="Disordered" evidence="1">
    <location>
        <begin position="169"/>
        <end position="194"/>
    </location>
</feature>
<feature type="compositionally biased region" description="Acidic residues" evidence="1">
    <location>
        <begin position="65"/>
        <end position="88"/>
    </location>
</feature>
<dbReference type="EMBL" id="JALLPB020000083">
    <property type="protein sequence ID" value="KAL3821806.1"/>
    <property type="molecule type" value="Genomic_DNA"/>
</dbReference>
<name>A0ABD3SBJ6_9STRA</name>
<dbReference type="Proteomes" id="UP001530377">
    <property type="component" value="Unassembled WGS sequence"/>
</dbReference>
<keyword evidence="3" id="KW-1185">Reference proteome</keyword>
<dbReference type="AlphaFoldDB" id="A0ABD3SBJ6"/>
<evidence type="ECO:0000313" key="3">
    <source>
        <dbReference type="Proteomes" id="UP001530377"/>
    </source>
</evidence>
<protein>
    <recommendedName>
        <fullName evidence="4">Mediator of RNA polymerase II transcription subunit 17</fullName>
    </recommendedName>
</protein>
<comment type="caution">
    <text evidence="2">The sequence shown here is derived from an EMBL/GenBank/DDBJ whole genome shotgun (WGS) entry which is preliminary data.</text>
</comment>
<evidence type="ECO:0000256" key="1">
    <source>
        <dbReference type="SAM" id="MobiDB-lite"/>
    </source>
</evidence>
<proteinExistence type="predicted"/>
<reference evidence="2 3" key="1">
    <citation type="submission" date="2024-10" db="EMBL/GenBank/DDBJ databases">
        <title>Updated reference genomes for cyclostephanoid diatoms.</title>
        <authorList>
            <person name="Roberts W.R."/>
            <person name="Alverson A.J."/>
        </authorList>
    </citation>
    <scope>NUCLEOTIDE SEQUENCE [LARGE SCALE GENOMIC DNA]</scope>
    <source>
        <strain evidence="2 3">AJA228-03</strain>
    </source>
</reference>
<feature type="compositionally biased region" description="Pro residues" evidence="1">
    <location>
        <begin position="55"/>
        <end position="64"/>
    </location>
</feature>
<gene>
    <name evidence="2" type="ORF">ACHAXA_003308</name>
</gene>